<dbReference type="PANTHER" id="PTHR46890:SF48">
    <property type="entry name" value="RNA-DIRECTED DNA POLYMERASE"/>
    <property type="match status" value="1"/>
</dbReference>
<keyword evidence="1" id="KW-0548">Nucleotidyltransferase</keyword>
<dbReference type="EMBL" id="SMMG02000009">
    <property type="protein sequence ID" value="KAA3462602.1"/>
    <property type="molecule type" value="Genomic_DNA"/>
</dbReference>
<comment type="caution">
    <text evidence="1">The sequence shown here is derived from an EMBL/GenBank/DDBJ whole genome shotgun (WGS) entry which is preliminary data.</text>
</comment>
<keyword evidence="1" id="KW-0695">RNA-directed DNA polymerase</keyword>
<gene>
    <name evidence="1" type="ORF">EPI10_029074</name>
</gene>
<dbReference type="OrthoDB" id="1002463at2759"/>
<evidence type="ECO:0000313" key="1">
    <source>
        <dbReference type="EMBL" id="KAA3462602.1"/>
    </source>
</evidence>
<organism evidence="1 2">
    <name type="scientific">Gossypium australe</name>
    <dbReference type="NCBI Taxonomy" id="47621"/>
    <lineage>
        <taxon>Eukaryota</taxon>
        <taxon>Viridiplantae</taxon>
        <taxon>Streptophyta</taxon>
        <taxon>Embryophyta</taxon>
        <taxon>Tracheophyta</taxon>
        <taxon>Spermatophyta</taxon>
        <taxon>Magnoliopsida</taxon>
        <taxon>eudicotyledons</taxon>
        <taxon>Gunneridae</taxon>
        <taxon>Pentapetalae</taxon>
        <taxon>rosids</taxon>
        <taxon>malvids</taxon>
        <taxon>Malvales</taxon>
        <taxon>Malvaceae</taxon>
        <taxon>Malvoideae</taxon>
        <taxon>Gossypium</taxon>
    </lineage>
</organism>
<dbReference type="GO" id="GO:0003964">
    <property type="term" value="F:RNA-directed DNA polymerase activity"/>
    <property type="evidence" value="ECO:0007669"/>
    <property type="project" value="UniProtKB-KW"/>
</dbReference>
<reference evidence="2" key="1">
    <citation type="journal article" date="2019" name="Plant Biotechnol. J.">
        <title>Genome sequencing of the Australian wild diploid species Gossypium australe highlights disease resistance and delayed gland morphogenesis.</title>
        <authorList>
            <person name="Cai Y."/>
            <person name="Cai X."/>
            <person name="Wang Q."/>
            <person name="Wang P."/>
            <person name="Zhang Y."/>
            <person name="Cai C."/>
            <person name="Xu Y."/>
            <person name="Wang K."/>
            <person name="Zhou Z."/>
            <person name="Wang C."/>
            <person name="Geng S."/>
            <person name="Li B."/>
            <person name="Dong Q."/>
            <person name="Hou Y."/>
            <person name="Wang H."/>
            <person name="Ai P."/>
            <person name="Liu Z."/>
            <person name="Yi F."/>
            <person name="Sun M."/>
            <person name="An G."/>
            <person name="Cheng J."/>
            <person name="Zhang Y."/>
            <person name="Shi Q."/>
            <person name="Xie Y."/>
            <person name="Shi X."/>
            <person name="Chang Y."/>
            <person name="Huang F."/>
            <person name="Chen Y."/>
            <person name="Hong S."/>
            <person name="Mi L."/>
            <person name="Sun Q."/>
            <person name="Zhang L."/>
            <person name="Zhou B."/>
            <person name="Peng R."/>
            <person name="Zhang X."/>
            <person name="Liu F."/>
        </authorList>
    </citation>
    <scope>NUCLEOTIDE SEQUENCE [LARGE SCALE GENOMIC DNA]</scope>
    <source>
        <strain evidence="2">cv. PA1801</strain>
    </source>
</reference>
<keyword evidence="1" id="KW-0808">Transferase</keyword>
<dbReference type="AlphaFoldDB" id="A0A5B6V0E5"/>
<protein>
    <submittedName>
        <fullName evidence="1">RNA-directed DNA polymerase</fullName>
    </submittedName>
</protein>
<dbReference type="PANTHER" id="PTHR46890">
    <property type="entry name" value="NON-LTR RETROLELEMENT REVERSE TRANSCRIPTASE-LIKE PROTEIN-RELATED"/>
    <property type="match status" value="1"/>
</dbReference>
<evidence type="ECO:0000313" key="2">
    <source>
        <dbReference type="Proteomes" id="UP000325315"/>
    </source>
</evidence>
<dbReference type="InterPro" id="IPR052343">
    <property type="entry name" value="Retrotransposon-Effector_Assoc"/>
</dbReference>
<accession>A0A5B6V0E5</accession>
<sequence length="94" mass="10623">MANFFIFEKLERSINSSFITTGNPIEIFGFRPICLVSSLYKIVAKVFGEMVSDTQCPFIRGKQIFDGILIANEIIHSIKKKDGRGQSDLQIGFF</sequence>
<proteinExistence type="predicted"/>
<dbReference type="Proteomes" id="UP000325315">
    <property type="component" value="Unassembled WGS sequence"/>
</dbReference>
<name>A0A5B6V0E5_9ROSI</name>
<keyword evidence="2" id="KW-1185">Reference proteome</keyword>